<dbReference type="EMBL" id="WIGM01000341">
    <property type="protein sequence ID" value="KAF6828334.1"/>
    <property type="molecule type" value="Genomic_DNA"/>
</dbReference>
<sequence>MGGTALGWTTLPRHGLYRTPLRAFHLTAASSQSCRPSQQHPFPVLVWHPPQKIRVLGLDFSPVTTRYCSHHSPAASAGTTCLASAVLDGSWWPNRPTFVELLRKSNEPTRASILEGCGASCQHMPPFRSASLRYLP</sequence>
<accession>A0A8H6NCK3</accession>
<organism evidence="1 2">
    <name type="scientific">Colletotrichum musicola</name>
    <dbReference type="NCBI Taxonomy" id="2175873"/>
    <lineage>
        <taxon>Eukaryota</taxon>
        <taxon>Fungi</taxon>
        <taxon>Dikarya</taxon>
        <taxon>Ascomycota</taxon>
        <taxon>Pezizomycotina</taxon>
        <taxon>Sordariomycetes</taxon>
        <taxon>Hypocreomycetidae</taxon>
        <taxon>Glomerellales</taxon>
        <taxon>Glomerellaceae</taxon>
        <taxon>Colletotrichum</taxon>
        <taxon>Colletotrichum orchidearum species complex</taxon>
    </lineage>
</organism>
<evidence type="ECO:0000313" key="2">
    <source>
        <dbReference type="Proteomes" id="UP000639643"/>
    </source>
</evidence>
<protein>
    <submittedName>
        <fullName evidence="1">Uncharacterized protein</fullName>
    </submittedName>
</protein>
<dbReference type="Proteomes" id="UP000639643">
    <property type="component" value="Unassembled WGS sequence"/>
</dbReference>
<evidence type="ECO:0000313" key="1">
    <source>
        <dbReference type="EMBL" id="KAF6828334.1"/>
    </source>
</evidence>
<name>A0A8H6NCK3_9PEZI</name>
<dbReference type="AlphaFoldDB" id="A0A8H6NCK3"/>
<keyword evidence="2" id="KW-1185">Reference proteome</keyword>
<comment type="caution">
    <text evidence="1">The sequence shown here is derived from an EMBL/GenBank/DDBJ whole genome shotgun (WGS) entry which is preliminary data.</text>
</comment>
<proteinExistence type="predicted"/>
<reference evidence="1" key="1">
    <citation type="journal article" date="2020" name="Phytopathology">
        <title>Genome Sequence Resources of Colletotrichum truncatum, C. plurivorum, C. musicola, and C. sojae: Four Species Pathogenic to Soybean (Glycine max).</title>
        <authorList>
            <person name="Rogerio F."/>
            <person name="Boufleur T.R."/>
            <person name="Ciampi-Guillardi M."/>
            <person name="Sukno S.A."/>
            <person name="Thon M.R."/>
            <person name="Massola Junior N.S."/>
            <person name="Baroncelli R."/>
        </authorList>
    </citation>
    <scope>NUCLEOTIDE SEQUENCE</scope>
    <source>
        <strain evidence="1">LFN0074</strain>
    </source>
</reference>
<gene>
    <name evidence="1" type="ORF">CMUS01_08624</name>
</gene>